<evidence type="ECO:0000313" key="2">
    <source>
        <dbReference type="EMBL" id="SPC88663.1"/>
    </source>
</evidence>
<feature type="domain" description="Reverse transcriptase zinc-binding" evidence="1">
    <location>
        <begin position="16"/>
        <end position="72"/>
    </location>
</feature>
<evidence type="ECO:0000259" key="1">
    <source>
        <dbReference type="Pfam" id="PF13966"/>
    </source>
</evidence>
<accession>A0A2N9FNC6</accession>
<dbReference type="AlphaFoldDB" id="A0A2N9FNC6"/>
<name>A0A2N9FNC6_FAGSY</name>
<organism evidence="2">
    <name type="scientific">Fagus sylvatica</name>
    <name type="common">Beechnut</name>
    <dbReference type="NCBI Taxonomy" id="28930"/>
    <lineage>
        <taxon>Eukaryota</taxon>
        <taxon>Viridiplantae</taxon>
        <taxon>Streptophyta</taxon>
        <taxon>Embryophyta</taxon>
        <taxon>Tracheophyta</taxon>
        <taxon>Spermatophyta</taxon>
        <taxon>Magnoliopsida</taxon>
        <taxon>eudicotyledons</taxon>
        <taxon>Gunneridae</taxon>
        <taxon>Pentapetalae</taxon>
        <taxon>rosids</taxon>
        <taxon>fabids</taxon>
        <taxon>Fagales</taxon>
        <taxon>Fagaceae</taxon>
        <taxon>Fagus</taxon>
    </lineage>
</organism>
<reference evidence="2" key="1">
    <citation type="submission" date="2018-02" db="EMBL/GenBank/DDBJ databases">
        <authorList>
            <person name="Cohen D.B."/>
            <person name="Kent A.D."/>
        </authorList>
    </citation>
    <scope>NUCLEOTIDE SEQUENCE</scope>
</reference>
<proteinExistence type="predicted"/>
<dbReference type="Pfam" id="PF13966">
    <property type="entry name" value="zf-RVT"/>
    <property type="match status" value="1"/>
</dbReference>
<sequence length="106" mass="12233">MGPDGLNWHLHKDGVFDSRSYYSALSARPGRRFPWKSIWAVKAPPRVAFFIWTATWGRILTCDNLMRKGYTMAGAGFISWMVELVWEASFEYLEFSSVVFNMDDLA</sequence>
<dbReference type="InterPro" id="IPR026960">
    <property type="entry name" value="RVT-Znf"/>
</dbReference>
<gene>
    <name evidence="2" type="ORF">FSB_LOCUS16545</name>
</gene>
<protein>
    <recommendedName>
        <fullName evidence="1">Reverse transcriptase zinc-binding domain-containing protein</fullName>
    </recommendedName>
</protein>
<dbReference type="EMBL" id="OIVN01001010">
    <property type="protein sequence ID" value="SPC88663.1"/>
    <property type="molecule type" value="Genomic_DNA"/>
</dbReference>